<proteinExistence type="predicted"/>
<evidence type="ECO:0000259" key="6">
    <source>
        <dbReference type="PROSITE" id="PS50089"/>
    </source>
</evidence>
<dbReference type="CDD" id="cd16454">
    <property type="entry name" value="RING-H2_PA-TM-RING"/>
    <property type="match status" value="1"/>
</dbReference>
<evidence type="ECO:0000256" key="3">
    <source>
        <dbReference type="ARBA" id="ARBA00022833"/>
    </source>
</evidence>
<feature type="region of interest" description="Disordered" evidence="5">
    <location>
        <begin position="395"/>
        <end position="641"/>
    </location>
</feature>
<dbReference type="AlphaFoldDB" id="K1W0I5"/>
<evidence type="ECO:0000256" key="5">
    <source>
        <dbReference type="SAM" id="MobiDB-lite"/>
    </source>
</evidence>
<dbReference type="Proteomes" id="UP000006757">
    <property type="component" value="Unassembled WGS sequence"/>
</dbReference>
<feature type="compositionally biased region" description="Basic and acidic residues" evidence="5">
    <location>
        <begin position="305"/>
        <end position="316"/>
    </location>
</feature>
<dbReference type="Gene3D" id="3.30.40.10">
    <property type="entry name" value="Zinc/RING finger domain, C3HC4 (zinc finger)"/>
    <property type="match status" value="1"/>
</dbReference>
<dbReference type="GO" id="GO:0008270">
    <property type="term" value="F:zinc ion binding"/>
    <property type="evidence" value="ECO:0007669"/>
    <property type="project" value="UniProtKB-KW"/>
</dbReference>
<feature type="compositionally biased region" description="Low complexity" evidence="5">
    <location>
        <begin position="429"/>
        <end position="450"/>
    </location>
</feature>
<feature type="compositionally biased region" description="Basic and acidic residues" evidence="5">
    <location>
        <begin position="407"/>
        <end position="418"/>
    </location>
</feature>
<feature type="compositionally biased region" description="Low complexity" evidence="5">
    <location>
        <begin position="526"/>
        <end position="563"/>
    </location>
</feature>
<keyword evidence="8" id="KW-1185">Reference proteome</keyword>
<evidence type="ECO:0000313" key="8">
    <source>
        <dbReference type="Proteomes" id="UP000006757"/>
    </source>
</evidence>
<feature type="region of interest" description="Disordered" evidence="5">
    <location>
        <begin position="84"/>
        <end position="114"/>
    </location>
</feature>
<dbReference type="STRING" id="1220162.K1W0I5"/>
<dbReference type="OrthoDB" id="8062037at2759"/>
<dbReference type="PROSITE" id="PS50089">
    <property type="entry name" value="ZF_RING_2"/>
    <property type="match status" value="1"/>
</dbReference>
<dbReference type="EMBL" id="AMBO01000280">
    <property type="protein sequence ID" value="EKD02543.1"/>
    <property type="molecule type" value="Genomic_DNA"/>
</dbReference>
<dbReference type="Pfam" id="PF13639">
    <property type="entry name" value="zf-RING_2"/>
    <property type="match status" value="1"/>
</dbReference>
<dbReference type="OMA" id="WIDEAVW"/>
<dbReference type="HOGENOM" id="CLU_342613_0_0_1"/>
<dbReference type="eggNOG" id="KOG0802">
    <property type="taxonomic scope" value="Eukaryota"/>
</dbReference>
<accession>K1W0I5</accession>
<feature type="compositionally biased region" description="Low complexity" evidence="5">
    <location>
        <begin position="130"/>
        <end position="156"/>
    </location>
</feature>
<dbReference type="SUPFAM" id="SSF57850">
    <property type="entry name" value="RING/U-box"/>
    <property type="match status" value="1"/>
</dbReference>
<sequence length="784" mass="82844">MRPRPTVEDELEASRPDSGTAGSQQPSENTNTPPNPSQSPPQHQGRRPLYSLTHFIPMATRPGEGGPANGERVGLTWTLEVFANDGEGDDDLPTTDQNDRPQPPAGANTDGTDGSAAAAVLAAAEAEAAAREAGGAADQNATGAPNAPNAEGNANGNGNGPERAERRSMIFVVGPDGLIPRPGQEDAGPAPFAFPFPFLPFMMQPAGPDPAKAAELLASLPTVRRALLRRVDKVVAAEDASNGKEYDERGWRCGICLEGIEEELTDGPIPVKALPCNHLFHGPCLEPWFSSHHTCPTCRLDLDPLRTLNDPRETRRNPLRPAPTGSGRGTPAGGHPYARGRDRDRSGLRSGQQTPAEPVEGQEPQTPQGGQDEPPTPPGLMELARITAQNLARGLFGGLTTGSPLPMDRDQPQERERTPMGPERPPGMQPAQPAAAGPAPGGDTPAHTPGSASATGSPNPGGRPTPERRSHISVIHLGPPPFGHRPFAAPPNPFQHLFGRPPGSGADEQLRPAGEADEQPNQPEQSNEATEPATAAASTSNEQAEPSAESSTSGEGASSEPSARVPTPQAEPTDPPAAEPNREGANATPAPANDGEAQPRPFRGFPLELLFLQMGAPEPPAPPPAEERPASTFVPQSLESWTEQREKTLGWRCDAVECLVAPPVPDGDGEDMDVDEAPAEVEEEDVLPAADKEMLSIYSAQQPLFPPSREGEEAHANAEFVLLTCPHRWHRTCLEVAERSAGHSGLPDGDGRQWVRCMTCRKEGWVVPRTPTPPQPEAPVTADV</sequence>
<dbReference type="PANTHER" id="PTHR15710:SF74">
    <property type="entry name" value="RING-TYPE E3 UBIQUITIN TRANSFERASE-RELATED"/>
    <property type="match status" value="1"/>
</dbReference>
<reference evidence="7 8" key="1">
    <citation type="journal article" date="2012" name="Eukaryot. Cell">
        <title>Genome sequence of the Trichosporon asahii environmental strain CBS 8904.</title>
        <authorList>
            <person name="Yang R.Y."/>
            <person name="Li H.T."/>
            <person name="Zhu H."/>
            <person name="Zhou G.P."/>
            <person name="Wang M."/>
            <person name="Wang L."/>
        </authorList>
    </citation>
    <scope>NUCLEOTIDE SEQUENCE [LARGE SCALE GENOMIC DNA]</scope>
    <source>
        <strain evidence="7 8">CBS 8904</strain>
    </source>
</reference>
<name>K1W0I5_TRIAC</name>
<evidence type="ECO:0000313" key="7">
    <source>
        <dbReference type="EMBL" id="EKD02543.1"/>
    </source>
</evidence>
<dbReference type="SMART" id="SM00184">
    <property type="entry name" value="RING"/>
    <property type="match status" value="2"/>
</dbReference>
<dbReference type="InParanoid" id="K1W0I5"/>
<evidence type="ECO:0000256" key="4">
    <source>
        <dbReference type="PROSITE-ProRule" id="PRU00175"/>
    </source>
</evidence>
<dbReference type="PANTHER" id="PTHR15710">
    <property type="entry name" value="E3 UBIQUITIN-PROTEIN LIGASE PRAJA"/>
    <property type="match status" value="1"/>
</dbReference>
<dbReference type="InterPro" id="IPR001841">
    <property type="entry name" value="Znf_RING"/>
</dbReference>
<feature type="region of interest" description="Disordered" evidence="5">
    <location>
        <begin position="1"/>
        <end position="71"/>
    </location>
</feature>
<dbReference type="InterPro" id="IPR013083">
    <property type="entry name" value="Znf_RING/FYVE/PHD"/>
</dbReference>
<evidence type="ECO:0000256" key="2">
    <source>
        <dbReference type="ARBA" id="ARBA00022771"/>
    </source>
</evidence>
<protein>
    <recommendedName>
        <fullName evidence="6">RING-type domain-containing protein</fullName>
    </recommendedName>
</protein>
<feature type="compositionally biased region" description="Low complexity" evidence="5">
    <location>
        <begin position="357"/>
        <end position="373"/>
    </location>
</feature>
<feature type="region of interest" description="Disordered" evidence="5">
    <location>
        <begin position="305"/>
        <end position="380"/>
    </location>
</feature>
<evidence type="ECO:0000256" key="1">
    <source>
        <dbReference type="ARBA" id="ARBA00022723"/>
    </source>
</evidence>
<gene>
    <name evidence="7" type="ORF">A1Q2_03139</name>
</gene>
<feature type="region of interest" description="Disordered" evidence="5">
    <location>
        <begin position="130"/>
        <end position="163"/>
    </location>
</feature>
<feature type="compositionally biased region" description="Pro residues" evidence="5">
    <location>
        <begin position="478"/>
        <end position="493"/>
    </location>
</feature>
<keyword evidence="2 4" id="KW-0863">Zinc-finger</keyword>
<keyword evidence="1" id="KW-0479">Metal-binding</keyword>
<comment type="caution">
    <text evidence="7">The sequence shown here is derived from an EMBL/GenBank/DDBJ whole genome shotgun (WGS) entry which is preliminary data.</text>
</comment>
<organism evidence="7 8">
    <name type="scientific">Trichosporon asahii var. asahii (strain CBS 8904)</name>
    <name type="common">Yeast</name>
    <dbReference type="NCBI Taxonomy" id="1220162"/>
    <lineage>
        <taxon>Eukaryota</taxon>
        <taxon>Fungi</taxon>
        <taxon>Dikarya</taxon>
        <taxon>Basidiomycota</taxon>
        <taxon>Agaricomycotina</taxon>
        <taxon>Tremellomycetes</taxon>
        <taxon>Trichosporonales</taxon>
        <taxon>Trichosporonaceae</taxon>
        <taxon>Trichosporon</taxon>
    </lineage>
</organism>
<feature type="domain" description="RING-type" evidence="6">
    <location>
        <begin position="253"/>
        <end position="299"/>
    </location>
</feature>
<keyword evidence="3" id="KW-0862">Zinc</keyword>